<proteinExistence type="predicted"/>
<name>A0A4Y2AZF2_ARAVE</name>
<evidence type="ECO:0000313" key="3">
    <source>
        <dbReference type="Proteomes" id="UP000499080"/>
    </source>
</evidence>
<feature type="transmembrane region" description="Helical" evidence="1">
    <location>
        <begin position="40"/>
        <end position="58"/>
    </location>
</feature>
<dbReference type="EMBL" id="BGPR01000038">
    <property type="protein sequence ID" value="GBL84579.1"/>
    <property type="molecule type" value="Genomic_DNA"/>
</dbReference>
<dbReference type="Proteomes" id="UP000499080">
    <property type="component" value="Unassembled WGS sequence"/>
</dbReference>
<keyword evidence="1" id="KW-1133">Transmembrane helix</keyword>
<organism evidence="2 3">
    <name type="scientific">Araneus ventricosus</name>
    <name type="common">Orbweaver spider</name>
    <name type="synonym">Epeira ventricosa</name>
    <dbReference type="NCBI Taxonomy" id="182803"/>
    <lineage>
        <taxon>Eukaryota</taxon>
        <taxon>Metazoa</taxon>
        <taxon>Ecdysozoa</taxon>
        <taxon>Arthropoda</taxon>
        <taxon>Chelicerata</taxon>
        <taxon>Arachnida</taxon>
        <taxon>Araneae</taxon>
        <taxon>Araneomorphae</taxon>
        <taxon>Entelegynae</taxon>
        <taxon>Araneoidea</taxon>
        <taxon>Araneidae</taxon>
        <taxon>Araneus</taxon>
    </lineage>
</organism>
<gene>
    <name evidence="2" type="ORF">AVEN_191051_1</name>
</gene>
<evidence type="ECO:0000313" key="2">
    <source>
        <dbReference type="EMBL" id="GBL84579.1"/>
    </source>
</evidence>
<evidence type="ECO:0000256" key="1">
    <source>
        <dbReference type="SAM" id="Phobius"/>
    </source>
</evidence>
<keyword evidence="1" id="KW-0812">Transmembrane</keyword>
<sequence>MKDFKLKAARYLDDVFDSSSRSPHRGTTCMWMRNRRISKLVLAFLVVIVMMWVQLPLADYDTYLFREWLGGGRCWSFGFRPQYPSCCGDSSSGVLDAKARRG</sequence>
<keyword evidence="1" id="KW-0472">Membrane</keyword>
<protein>
    <submittedName>
        <fullName evidence="2">Uncharacterized protein</fullName>
    </submittedName>
</protein>
<dbReference type="AlphaFoldDB" id="A0A4Y2AZF2"/>
<keyword evidence="3" id="KW-1185">Reference proteome</keyword>
<accession>A0A4Y2AZF2</accession>
<comment type="caution">
    <text evidence="2">The sequence shown here is derived from an EMBL/GenBank/DDBJ whole genome shotgun (WGS) entry which is preliminary data.</text>
</comment>
<reference evidence="2 3" key="1">
    <citation type="journal article" date="2019" name="Sci. Rep.">
        <title>Orb-weaving spider Araneus ventricosus genome elucidates the spidroin gene catalogue.</title>
        <authorList>
            <person name="Kono N."/>
            <person name="Nakamura H."/>
            <person name="Ohtoshi R."/>
            <person name="Moran D.A.P."/>
            <person name="Shinohara A."/>
            <person name="Yoshida Y."/>
            <person name="Fujiwara M."/>
            <person name="Mori M."/>
            <person name="Tomita M."/>
            <person name="Arakawa K."/>
        </authorList>
    </citation>
    <scope>NUCLEOTIDE SEQUENCE [LARGE SCALE GENOMIC DNA]</scope>
</reference>